<reference evidence="3" key="1">
    <citation type="submission" date="2018-08" db="EMBL/GenBank/DDBJ databases">
        <authorList>
            <person name="Kim S.-J."/>
            <person name="Jung G.-Y."/>
        </authorList>
    </citation>
    <scope>NUCLEOTIDE SEQUENCE [LARGE SCALE GENOMIC DNA]</scope>
    <source>
        <strain evidence="3">GY_G</strain>
    </source>
</reference>
<evidence type="ECO:0000259" key="1">
    <source>
        <dbReference type="Pfam" id="PF05118"/>
    </source>
</evidence>
<dbReference type="InterPro" id="IPR007803">
    <property type="entry name" value="Asp/Arg/Pro-Hydrxlase"/>
</dbReference>
<organism evidence="2 3">
    <name type="scientific">Sphingorhabdus pulchriflava</name>
    <dbReference type="NCBI Taxonomy" id="2292257"/>
    <lineage>
        <taxon>Bacteria</taxon>
        <taxon>Pseudomonadati</taxon>
        <taxon>Pseudomonadota</taxon>
        <taxon>Alphaproteobacteria</taxon>
        <taxon>Sphingomonadales</taxon>
        <taxon>Sphingomonadaceae</taxon>
        <taxon>Sphingorhabdus</taxon>
    </lineage>
</organism>
<evidence type="ECO:0000313" key="2">
    <source>
        <dbReference type="EMBL" id="RDV02768.1"/>
    </source>
</evidence>
<dbReference type="InterPro" id="IPR027443">
    <property type="entry name" value="IPNS-like_sf"/>
</dbReference>
<comment type="caution">
    <text evidence="2">The sequence shown here is derived from an EMBL/GenBank/DDBJ whole genome shotgun (WGS) entry which is preliminary data.</text>
</comment>
<feature type="domain" description="Aspartyl/asparaginy/proline hydroxylase" evidence="1">
    <location>
        <begin position="58"/>
        <end position="160"/>
    </location>
</feature>
<name>A0A371B5A7_9SPHN</name>
<keyword evidence="3" id="KW-1185">Reference proteome</keyword>
<accession>A0A371B5A7</accession>
<dbReference type="Gene3D" id="2.60.120.330">
    <property type="entry name" value="B-lactam Antibiotic, Isopenicillin N Synthase, Chain"/>
    <property type="match status" value="1"/>
</dbReference>
<dbReference type="AlphaFoldDB" id="A0A371B5A7"/>
<sequence length="314" mass="34665">MLKLPRRYCQQTLAAEVAALPPSAWLPHPGRIVGNDAVPLITPHGAITNAFAGPMAPTEHLRACSYIMEIMADLGAVWGRSRLMGLAPGAIVPEHVDVGHYWRTHLRIHIPVITNPGVEFTCEGETVNMAAGECWIFDSFRIHDVRNSGTEKRVHLVLDTVGGEKLWDLMRAGEQAGRDPDVAVFVAPGTVPTDNLRYEQINTPDIMSVWEVRCHVDFLLDQAPAGDLLDSTRHQLERFLHEWGALWAQSGTDSNALPNYRNLIEQIRRELQHLQSGRIVLPNGVPLDRALNELVFMAAAPVSSAPKPAMVAAR</sequence>
<dbReference type="Proteomes" id="UP000263833">
    <property type="component" value="Unassembled WGS sequence"/>
</dbReference>
<protein>
    <submittedName>
        <fullName evidence="2">Aspartyl/asparaginyl beta-hydroxylase domain-containing protein</fullName>
    </submittedName>
</protein>
<proteinExistence type="predicted"/>
<dbReference type="Pfam" id="PF05118">
    <property type="entry name" value="Asp_Arg_Hydrox"/>
    <property type="match status" value="1"/>
</dbReference>
<gene>
    <name evidence="2" type="ORF">DXH95_12560</name>
</gene>
<dbReference type="EMBL" id="QRGP01000002">
    <property type="protein sequence ID" value="RDV02768.1"/>
    <property type="molecule type" value="Genomic_DNA"/>
</dbReference>
<dbReference type="SUPFAM" id="SSF51197">
    <property type="entry name" value="Clavaminate synthase-like"/>
    <property type="match status" value="1"/>
</dbReference>
<evidence type="ECO:0000313" key="3">
    <source>
        <dbReference type="Proteomes" id="UP000263833"/>
    </source>
</evidence>